<evidence type="ECO:0000256" key="3">
    <source>
        <dbReference type="ARBA" id="ARBA00023163"/>
    </source>
</evidence>
<evidence type="ECO:0000313" key="6">
    <source>
        <dbReference type="EMBL" id="OAV60254.1"/>
    </source>
</evidence>
<dbReference type="Pfam" id="PF00440">
    <property type="entry name" value="TetR_N"/>
    <property type="match status" value="1"/>
</dbReference>
<protein>
    <recommendedName>
        <fullName evidence="5">HTH tetR-type domain-containing protein</fullName>
    </recommendedName>
</protein>
<dbReference type="PROSITE" id="PS50977">
    <property type="entry name" value="HTH_TETR_2"/>
    <property type="match status" value="1"/>
</dbReference>
<dbReference type="PRINTS" id="PR00455">
    <property type="entry name" value="HTHTETR"/>
</dbReference>
<evidence type="ECO:0000259" key="5">
    <source>
        <dbReference type="PROSITE" id="PS50977"/>
    </source>
</evidence>
<dbReference type="EMBL" id="LXEY01000020">
    <property type="protein sequence ID" value="OAV60254.1"/>
    <property type="molecule type" value="Genomic_DNA"/>
</dbReference>
<comment type="caution">
    <text evidence="6">The sequence shown here is derived from an EMBL/GenBank/DDBJ whole genome shotgun (WGS) entry which is preliminary data.</text>
</comment>
<gene>
    <name evidence="6" type="ORF">A6F49_12815</name>
</gene>
<evidence type="ECO:0000256" key="4">
    <source>
        <dbReference type="PROSITE-ProRule" id="PRU00335"/>
    </source>
</evidence>
<keyword evidence="2 4" id="KW-0238">DNA-binding</keyword>
<dbReference type="InterPro" id="IPR041583">
    <property type="entry name" value="TetR_C_31"/>
</dbReference>
<accession>A0A1B7LY84</accession>
<dbReference type="Pfam" id="PF17940">
    <property type="entry name" value="TetR_C_31"/>
    <property type="match status" value="1"/>
</dbReference>
<evidence type="ECO:0000256" key="1">
    <source>
        <dbReference type="ARBA" id="ARBA00023015"/>
    </source>
</evidence>
<feature type="domain" description="HTH tetR-type" evidence="5">
    <location>
        <begin position="14"/>
        <end position="74"/>
    </location>
</feature>
<dbReference type="PANTHER" id="PTHR47506">
    <property type="entry name" value="TRANSCRIPTIONAL REGULATORY PROTEIN"/>
    <property type="match status" value="1"/>
</dbReference>
<dbReference type="Proteomes" id="UP000078292">
    <property type="component" value="Unassembled WGS sequence"/>
</dbReference>
<dbReference type="OrthoDB" id="7506349at2"/>
<dbReference type="GO" id="GO:0003677">
    <property type="term" value="F:DNA binding"/>
    <property type="evidence" value="ECO:0007669"/>
    <property type="project" value="UniProtKB-UniRule"/>
</dbReference>
<evidence type="ECO:0000313" key="7">
    <source>
        <dbReference type="Proteomes" id="UP000078292"/>
    </source>
</evidence>
<dbReference type="AlphaFoldDB" id="A0A1B7LY84"/>
<dbReference type="RefSeq" id="WP_043056777.1">
    <property type="nucleotide sequence ID" value="NZ_LXEY01000020.1"/>
</dbReference>
<dbReference type="SUPFAM" id="SSF46689">
    <property type="entry name" value="Homeodomain-like"/>
    <property type="match status" value="1"/>
</dbReference>
<keyword evidence="3" id="KW-0804">Transcription</keyword>
<dbReference type="InterPro" id="IPR009057">
    <property type="entry name" value="Homeodomain-like_sf"/>
</dbReference>
<evidence type="ECO:0000256" key="2">
    <source>
        <dbReference type="ARBA" id="ARBA00023125"/>
    </source>
</evidence>
<organism evidence="6 7">
    <name type="scientific">Enteractinococcus helveticum</name>
    <dbReference type="NCBI Taxonomy" id="1837282"/>
    <lineage>
        <taxon>Bacteria</taxon>
        <taxon>Bacillati</taxon>
        <taxon>Actinomycetota</taxon>
        <taxon>Actinomycetes</taxon>
        <taxon>Micrococcales</taxon>
        <taxon>Micrococcaceae</taxon>
    </lineage>
</organism>
<name>A0A1B7LY84_9MICC</name>
<sequence>MSSANGSQADAPKKPIRDRVLDAALRILGEQGLRALTHARIDQAAGLPRGSSSNYFRTRRALLEGVTQYLAQQEQADFASAAPVVQRDQAIEAFIGMLEAQAGQYRFRTIARYILFVGAGHDEELLAPLMQNRSGFEQWTNAILAALGAKQPVEATTFFMATMDGLLLHRLTIDPDLEFAPHVIRALDSCFQESH</sequence>
<dbReference type="InterPro" id="IPR001647">
    <property type="entry name" value="HTH_TetR"/>
</dbReference>
<dbReference type="STRING" id="1837282.A6F49_12815"/>
<dbReference type="PANTHER" id="PTHR47506:SF1">
    <property type="entry name" value="HTH-TYPE TRANSCRIPTIONAL REGULATOR YJDC"/>
    <property type="match status" value="1"/>
</dbReference>
<keyword evidence="1" id="KW-0805">Transcription regulation</keyword>
<reference evidence="6 7" key="1">
    <citation type="submission" date="2016-04" db="EMBL/GenBank/DDBJ databases">
        <title>First whole genome shotgun sequence of the bacterium Enteractinococcus sp. strain UASWS1574.</title>
        <authorList>
            <person name="Crovadore J."/>
            <person name="Chablais R."/>
            <person name="Lefort F."/>
        </authorList>
    </citation>
    <scope>NUCLEOTIDE SEQUENCE [LARGE SCALE GENOMIC DNA]</scope>
    <source>
        <strain evidence="6 7">UASWS1574</strain>
    </source>
</reference>
<feature type="DNA-binding region" description="H-T-H motif" evidence="4">
    <location>
        <begin position="37"/>
        <end position="56"/>
    </location>
</feature>
<dbReference type="Gene3D" id="1.10.357.10">
    <property type="entry name" value="Tetracycline Repressor, domain 2"/>
    <property type="match status" value="1"/>
</dbReference>
<proteinExistence type="predicted"/>
<keyword evidence="7" id="KW-1185">Reference proteome</keyword>